<dbReference type="Proteomes" id="UP000077315">
    <property type="component" value="Unassembled WGS sequence"/>
</dbReference>
<accession>A0A167P7G2</accession>
<feature type="transmembrane region" description="Helical" evidence="1">
    <location>
        <begin position="208"/>
        <end position="229"/>
    </location>
</feature>
<evidence type="ECO:0000256" key="1">
    <source>
        <dbReference type="SAM" id="Phobius"/>
    </source>
</evidence>
<dbReference type="RefSeq" id="XP_018295441.1">
    <property type="nucleotide sequence ID" value="XM_018430557.1"/>
</dbReference>
<dbReference type="PANTHER" id="PTHR46579:SF2">
    <property type="entry name" value="C2H2-TYPE DOMAIN-CONTAINING PROTEIN"/>
    <property type="match status" value="1"/>
</dbReference>
<sequence>MAKRMMERWREEGLITSEHLAEMQQDADSIIIPLSITPLHNKIGKGFLFTKADEWKSWCLIYSPILLAGHLPSEDLCDWMEFVHVCKYLTRPSITVEDLHVHDFLESFGQKCHVRFGKNFILPNMHLHLHLKETVLNFGPVYGYWLFSFERYNGVLKNYATNNKDGFEGTFMRRYLEDTRKIDLFRTTMQSLQISSQVSLIYELVDSFLILVTVTAAITTTIVPAALYLSTTSSGFNLKTFLDSAEVNIDNVKGNEPLLPSAFPLSIDEFVPMKEDEYALLLKFYCTAYSNTLLTGYQDAIFGQLFVNNMIQKMQSINLLGQIQYLFVSNIINPVTYQADRHTFAYVRWYRTSSQDTRSEQFVEMSKFSFTRSDFQNILPVHRILMPAAIGVHTTVTGNTHMLIAPLYRKIYA</sequence>
<evidence type="ECO:0000313" key="3">
    <source>
        <dbReference type="Proteomes" id="UP000077315"/>
    </source>
</evidence>
<gene>
    <name evidence="2" type="ORF">PHYBLDRAFT_141287</name>
</gene>
<keyword evidence="3" id="KW-1185">Reference proteome</keyword>
<dbReference type="OrthoDB" id="3247418at2759"/>
<keyword evidence="1" id="KW-1133">Transmembrane helix</keyword>
<dbReference type="VEuPathDB" id="FungiDB:PHYBLDRAFT_141287"/>
<name>A0A167P7G2_PHYB8</name>
<organism evidence="2 3">
    <name type="scientific">Phycomyces blakesleeanus (strain ATCC 8743b / DSM 1359 / FGSC 10004 / NBRC 33097 / NRRL 1555)</name>
    <dbReference type="NCBI Taxonomy" id="763407"/>
    <lineage>
        <taxon>Eukaryota</taxon>
        <taxon>Fungi</taxon>
        <taxon>Fungi incertae sedis</taxon>
        <taxon>Mucoromycota</taxon>
        <taxon>Mucoromycotina</taxon>
        <taxon>Mucoromycetes</taxon>
        <taxon>Mucorales</taxon>
        <taxon>Phycomycetaceae</taxon>
        <taxon>Phycomyces</taxon>
    </lineage>
</organism>
<dbReference type="EMBL" id="KV440974">
    <property type="protein sequence ID" value="OAD77401.1"/>
    <property type="molecule type" value="Genomic_DNA"/>
</dbReference>
<evidence type="ECO:0000313" key="2">
    <source>
        <dbReference type="EMBL" id="OAD77401.1"/>
    </source>
</evidence>
<dbReference type="GeneID" id="28991463"/>
<keyword evidence="1" id="KW-0472">Membrane</keyword>
<dbReference type="AlphaFoldDB" id="A0A167P7G2"/>
<protein>
    <submittedName>
        <fullName evidence="2">Uncharacterized protein</fullName>
    </submittedName>
</protein>
<dbReference type="InParanoid" id="A0A167P7G2"/>
<keyword evidence="1" id="KW-0812">Transmembrane</keyword>
<dbReference type="PANTHER" id="PTHR46579">
    <property type="entry name" value="F5/8 TYPE C DOMAIN-CONTAINING PROTEIN-RELATED"/>
    <property type="match status" value="1"/>
</dbReference>
<proteinExistence type="predicted"/>
<reference evidence="3" key="1">
    <citation type="submission" date="2015-06" db="EMBL/GenBank/DDBJ databases">
        <title>Expansion of signal transduction pathways in fungi by whole-genome duplication.</title>
        <authorList>
            <consortium name="DOE Joint Genome Institute"/>
            <person name="Corrochano L.M."/>
            <person name="Kuo A."/>
            <person name="Marcet-Houben M."/>
            <person name="Polaino S."/>
            <person name="Salamov A."/>
            <person name="Villalobos J.M."/>
            <person name="Alvarez M.I."/>
            <person name="Avalos J."/>
            <person name="Benito E.P."/>
            <person name="Benoit I."/>
            <person name="Burger G."/>
            <person name="Camino L.P."/>
            <person name="Canovas D."/>
            <person name="Cerda-Olmedo E."/>
            <person name="Cheng J.-F."/>
            <person name="Dominguez A."/>
            <person name="Elias M."/>
            <person name="Eslava A.P."/>
            <person name="Glaser F."/>
            <person name="Grimwood J."/>
            <person name="Gutierrez G."/>
            <person name="Heitman J."/>
            <person name="Henrissat B."/>
            <person name="Iturriaga E.A."/>
            <person name="Lang B.F."/>
            <person name="Lavin J.L."/>
            <person name="Lee S."/>
            <person name="Li W."/>
            <person name="Lindquist E."/>
            <person name="Lopez-Garcia S."/>
            <person name="Luque E.M."/>
            <person name="Marcos A.T."/>
            <person name="Martin J."/>
            <person name="McCluskey K."/>
            <person name="Medina H.R."/>
            <person name="Miralles-Duran A."/>
            <person name="Miyazaki A."/>
            <person name="Munoz-Torres E."/>
            <person name="Oguiza J.A."/>
            <person name="Ohm R."/>
            <person name="Olmedo M."/>
            <person name="Orejas M."/>
            <person name="Ortiz-Castellanos L."/>
            <person name="Pisabarro A.G."/>
            <person name="Rodriguez-Romero J."/>
            <person name="Ruiz-Herrera J."/>
            <person name="Ruiz-Vazquez R."/>
            <person name="Sanz C."/>
            <person name="Schackwitz W."/>
            <person name="Schmutz J."/>
            <person name="Shahriari M."/>
            <person name="Shelest E."/>
            <person name="Silva-Franco F."/>
            <person name="Soanes D."/>
            <person name="Syed K."/>
            <person name="Tagua V.G."/>
            <person name="Talbot N.J."/>
            <person name="Thon M."/>
            <person name="De vries R.P."/>
            <person name="Wiebenga A."/>
            <person name="Yadav J.S."/>
            <person name="Braun E.L."/>
            <person name="Baker S."/>
            <person name="Garre V."/>
            <person name="Horwitz B."/>
            <person name="Torres-Martinez S."/>
            <person name="Idnurm A."/>
            <person name="Herrera-Estrella A."/>
            <person name="Gabaldon T."/>
            <person name="Grigoriev I.V."/>
        </authorList>
    </citation>
    <scope>NUCLEOTIDE SEQUENCE [LARGE SCALE GENOMIC DNA]</scope>
    <source>
        <strain evidence="3">NRRL 1555(-)</strain>
    </source>
</reference>